<evidence type="ECO:0000313" key="8">
    <source>
        <dbReference type="Proteomes" id="UP000077521"/>
    </source>
</evidence>
<evidence type="ECO:0000256" key="1">
    <source>
        <dbReference type="ARBA" id="ARBA00004173"/>
    </source>
</evidence>
<dbReference type="GO" id="GO:0033617">
    <property type="term" value="P:mitochondrial respiratory chain complex IV assembly"/>
    <property type="evidence" value="ECO:0007669"/>
    <property type="project" value="TreeGrafter"/>
</dbReference>
<evidence type="ECO:0000256" key="2">
    <source>
        <dbReference type="ARBA" id="ARBA00022692"/>
    </source>
</evidence>
<feature type="transmembrane region" description="Helical" evidence="6">
    <location>
        <begin position="124"/>
        <end position="142"/>
    </location>
</feature>
<keyword evidence="8" id="KW-1185">Reference proteome</keyword>
<sequence>MSFGTHRRVGNEEQRQAQYDYAISHAAKGAALGLSLALPAAYLLNKRWAPFKRLNLPVQAFFVSSASIAAGVIAADKAGIRFVEQHYTDEGAMLRRKAMSVEDQMWAELSTRDRILTTIKDNQFAAVSGIWALSLAGILAYIRTQPLSGAQRLVQARVWAQGITLISLVGLAGISQIPSAGDKILKYEKEANQHSWQMFMPPELTKEASQDASTPSNNSASSS</sequence>
<name>A0A177TPQ6_9BASI</name>
<dbReference type="Pfam" id="PF04588">
    <property type="entry name" value="HIG_1_N"/>
    <property type="match status" value="1"/>
</dbReference>
<proteinExistence type="predicted"/>
<keyword evidence="2 6" id="KW-0812">Transmembrane</keyword>
<evidence type="ECO:0000256" key="6">
    <source>
        <dbReference type="SAM" id="Phobius"/>
    </source>
</evidence>
<protein>
    <submittedName>
        <fullName evidence="7">Uncharacterized protein</fullName>
    </submittedName>
</protein>
<feature type="region of interest" description="Disordered" evidence="5">
    <location>
        <begin position="201"/>
        <end position="223"/>
    </location>
</feature>
<dbReference type="PROSITE" id="PS51503">
    <property type="entry name" value="HIG1"/>
    <property type="match status" value="1"/>
</dbReference>
<evidence type="ECO:0000313" key="7">
    <source>
        <dbReference type="EMBL" id="KAE8246746.1"/>
    </source>
</evidence>
<organism evidence="7 8">
    <name type="scientific">Tilletia indica</name>
    <dbReference type="NCBI Taxonomy" id="43049"/>
    <lineage>
        <taxon>Eukaryota</taxon>
        <taxon>Fungi</taxon>
        <taxon>Dikarya</taxon>
        <taxon>Basidiomycota</taxon>
        <taxon>Ustilaginomycotina</taxon>
        <taxon>Exobasidiomycetes</taxon>
        <taxon>Tilletiales</taxon>
        <taxon>Tilletiaceae</taxon>
        <taxon>Tilletia</taxon>
    </lineage>
</organism>
<dbReference type="Proteomes" id="UP000077521">
    <property type="component" value="Unassembled WGS sequence"/>
</dbReference>
<feature type="compositionally biased region" description="Low complexity" evidence="5">
    <location>
        <begin position="212"/>
        <end position="223"/>
    </location>
</feature>
<feature type="transmembrane region" description="Helical" evidence="6">
    <location>
        <begin position="21"/>
        <end position="44"/>
    </location>
</feature>
<gene>
    <name evidence="7" type="ORF">A4X13_0g5649</name>
</gene>
<feature type="transmembrane region" description="Helical" evidence="6">
    <location>
        <begin position="158"/>
        <end position="177"/>
    </location>
</feature>
<dbReference type="AlphaFoldDB" id="A0A177TPQ6"/>
<dbReference type="GO" id="GO:0005739">
    <property type="term" value="C:mitochondrion"/>
    <property type="evidence" value="ECO:0007669"/>
    <property type="project" value="UniProtKB-SubCell"/>
</dbReference>
<dbReference type="PANTHER" id="PTHR28018">
    <property type="entry name" value="RESPIRATORY SUPERCOMPLEX FACTOR 2, MITOCHONDRIAL"/>
    <property type="match status" value="1"/>
</dbReference>
<evidence type="ECO:0000256" key="5">
    <source>
        <dbReference type="SAM" id="MobiDB-lite"/>
    </source>
</evidence>
<reference evidence="7" key="2">
    <citation type="journal article" date="2019" name="IMA Fungus">
        <title>Genome sequencing and comparison of five Tilletia species to identify candidate genes for the detection of regulated species infecting wheat.</title>
        <authorList>
            <person name="Nguyen H.D.T."/>
            <person name="Sultana T."/>
            <person name="Kesanakurti P."/>
            <person name="Hambleton S."/>
        </authorList>
    </citation>
    <scope>NUCLEOTIDE SEQUENCE</scope>
    <source>
        <strain evidence="7">DAOMC 236416</strain>
    </source>
</reference>
<reference evidence="7" key="1">
    <citation type="submission" date="2016-04" db="EMBL/GenBank/DDBJ databases">
        <authorList>
            <person name="Nguyen H.D."/>
            <person name="Samba Siva P."/>
            <person name="Cullis J."/>
            <person name="Levesque C.A."/>
            <person name="Hambleton S."/>
        </authorList>
    </citation>
    <scope>NUCLEOTIDE SEQUENCE</scope>
    <source>
        <strain evidence="7">DAOMC 236416</strain>
    </source>
</reference>
<dbReference type="EMBL" id="LWDF02000458">
    <property type="protein sequence ID" value="KAE8246746.1"/>
    <property type="molecule type" value="Genomic_DNA"/>
</dbReference>
<comment type="subcellular location">
    <subcellularLocation>
        <location evidence="1">Mitochondrion</location>
    </subcellularLocation>
</comment>
<dbReference type="InterPro" id="IPR040153">
    <property type="entry name" value="Rcf2"/>
</dbReference>
<dbReference type="InterPro" id="IPR007667">
    <property type="entry name" value="Hypoxia_induced_domain"/>
</dbReference>
<accession>A0A177TPQ6</accession>
<evidence type="ECO:0000256" key="3">
    <source>
        <dbReference type="ARBA" id="ARBA00022989"/>
    </source>
</evidence>
<comment type="caution">
    <text evidence="7">The sequence shown here is derived from an EMBL/GenBank/DDBJ whole genome shotgun (WGS) entry which is preliminary data.</text>
</comment>
<keyword evidence="4 6" id="KW-0472">Membrane</keyword>
<keyword evidence="3 6" id="KW-1133">Transmembrane helix</keyword>
<dbReference type="PANTHER" id="PTHR28018:SF3">
    <property type="entry name" value="RESPIRATORY SUPERCOMPLEX FACTOR 2, MITOCHONDRIAL"/>
    <property type="match status" value="1"/>
</dbReference>
<evidence type="ECO:0000256" key="4">
    <source>
        <dbReference type="ARBA" id="ARBA00023136"/>
    </source>
</evidence>
<feature type="transmembrane region" description="Helical" evidence="6">
    <location>
        <begin position="56"/>
        <end position="75"/>
    </location>
</feature>